<proteinExistence type="predicted"/>
<dbReference type="AlphaFoldDB" id="A0A9D9DBT2"/>
<dbReference type="Proteomes" id="UP000823631">
    <property type="component" value="Unassembled WGS sequence"/>
</dbReference>
<keyword evidence="1" id="KW-1133">Transmembrane helix</keyword>
<reference evidence="2" key="2">
    <citation type="journal article" date="2021" name="PeerJ">
        <title>Extensive microbial diversity within the chicken gut microbiome revealed by metagenomics and culture.</title>
        <authorList>
            <person name="Gilroy R."/>
            <person name="Ravi A."/>
            <person name="Getino M."/>
            <person name="Pursley I."/>
            <person name="Horton D.L."/>
            <person name="Alikhan N.F."/>
            <person name="Baker D."/>
            <person name="Gharbi K."/>
            <person name="Hall N."/>
            <person name="Watson M."/>
            <person name="Adriaenssens E.M."/>
            <person name="Foster-Nyarko E."/>
            <person name="Jarju S."/>
            <person name="Secka A."/>
            <person name="Antonio M."/>
            <person name="Oren A."/>
            <person name="Chaudhuri R.R."/>
            <person name="La Ragione R."/>
            <person name="Hildebrand F."/>
            <person name="Pallen M.J."/>
        </authorList>
    </citation>
    <scope>NUCLEOTIDE SEQUENCE</scope>
    <source>
        <strain evidence="2">17213</strain>
    </source>
</reference>
<dbReference type="EMBL" id="JADINH010000081">
    <property type="protein sequence ID" value="MBO8415488.1"/>
    <property type="molecule type" value="Genomic_DNA"/>
</dbReference>
<organism evidence="2 3">
    <name type="scientific">Candidatus Avisuccinivibrio stercorigallinarum</name>
    <dbReference type="NCBI Taxonomy" id="2840704"/>
    <lineage>
        <taxon>Bacteria</taxon>
        <taxon>Pseudomonadati</taxon>
        <taxon>Pseudomonadota</taxon>
        <taxon>Gammaproteobacteria</taxon>
        <taxon>Aeromonadales</taxon>
        <taxon>Succinivibrionaceae</taxon>
        <taxon>Succinivibrionaceae incertae sedis</taxon>
        <taxon>Candidatus Avisuccinivibrio</taxon>
    </lineage>
</organism>
<feature type="transmembrane region" description="Helical" evidence="1">
    <location>
        <begin position="78"/>
        <end position="100"/>
    </location>
</feature>
<reference evidence="2" key="1">
    <citation type="submission" date="2020-10" db="EMBL/GenBank/DDBJ databases">
        <authorList>
            <person name="Gilroy R."/>
        </authorList>
    </citation>
    <scope>NUCLEOTIDE SEQUENCE</scope>
    <source>
        <strain evidence="2">17213</strain>
    </source>
</reference>
<keyword evidence="1" id="KW-0812">Transmembrane</keyword>
<keyword evidence="1" id="KW-0472">Membrane</keyword>
<accession>A0A9D9DBT2</accession>
<feature type="transmembrane region" description="Helical" evidence="1">
    <location>
        <begin position="18"/>
        <end position="39"/>
    </location>
</feature>
<feature type="transmembrane region" description="Helical" evidence="1">
    <location>
        <begin position="51"/>
        <end position="72"/>
    </location>
</feature>
<evidence type="ECO:0000313" key="3">
    <source>
        <dbReference type="Proteomes" id="UP000823631"/>
    </source>
</evidence>
<sequence length="116" mass="12960">MEIKVHNDDSVSYAVNGIVALLLTFFFGPLGAFFSWWLLCGFGLWNAMLKTLAYIVLYAFVFGICILTAVLFAPMLPFLVAAEIPIMGCLYLVLQIILMISVYKSAVNPRGENERE</sequence>
<gene>
    <name evidence="2" type="ORF">IAB19_03790</name>
</gene>
<name>A0A9D9DBT2_9GAMM</name>
<comment type="caution">
    <text evidence="2">The sequence shown here is derived from an EMBL/GenBank/DDBJ whole genome shotgun (WGS) entry which is preliminary data.</text>
</comment>
<evidence type="ECO:0000313" key="2">
    <source>
        <dbReference type="EMBL" id="MBO8415488.1"/>
    </source>
</evidence>
<protein>
    <submittedName>
        <fullName evidence="2">Uncharacterized protein</fullName>
    </submittedName>
</protein>
<evidence type="ECO:0000256" key="1">
    <source>
        <dbReference type="SAM" id="Phobius"/>
    </source>
</evidence>